<dbReference type="Pfam" id="PF02805">
    <property type="entry name" value="Ada_Zn_binding"/>
    <property type="match status" value="1"/>
</dbReference>
<keyword evidence="11" id="KW-0234">DNA repair</keyword>
<keyword evidence="9" id="KW-0010">Activator</keyword>
<dbReference type="SUPFAM" id="SSF57884">
    <property type="entry name" value="Ada DNA repair protein, N-terminal domain (N-Ada 10)"/>
    <property type="match status" value="1"/>
</dbReference>
<evidence type="ECO:0000259" key="12">
    <source>
        <dbReference type="PROSITE" id="PS01124"/>
    </source>
</evidence>
<dbReference type="RefSeq" id="WP_206867554.1">
    <property type="nucleotide sequence ID" value="NZ_BMBA01000001.1"/>
</dbReference>
<dbReference type="InterPro" id="IPR016220">
    <property type="entry name" value="Me-P-triester_DNA_alkyl-Trfase"/>
</dbReference>
<dbReference type="InterPro" id="IPR018062">
    <property type="entry name" value="HTH_AraC-typ_CS"/>
</dbReference>
<dbReference type="Gene3D" id="3.40.10.10">
    <property type="entry name" value="DNA Methylphosphotriester Repair Domain"/>
    <property type="match status" value="1"/>
</dbReference>
<dbReference type="PANTHER" id="PTHR43280">
    <property type="entry name" value="ARAC-FAMILY TRANSCRIPTIONAL REGULATOR"/>
    <property type="match status" value="1"/>
</dbReference>
<proteinExistence type="predicted"/>
<evidence type="ECO:0000256" key="5">
    <source>
        <dbReference type="ARBA" id="ARBA00022763"/>
    </source>
</evidence>
<keyword evidence="6" id="KW-0862">Zinc</keyword>
<evidence type="ECO:0000256" key="3">
    <source>
        <dbReference type="ARBA" id="ARBA00022679"/>
    </source>
</evidence>
<evidence type="ECO:0000256" key="11">
    <source>
        <dbReference type="ARBA" id="ARBA00023204"/>
    </source>
</evidence>
<keyword evidence="3" id="KW-0808">Transferase</keyword>
<evidence type="ECO:0000256" key="4">
    <source>
        <dbReference type="ARBA" id="ARBA00022723"/>
    </source>
</evidence>
<dbReference type="EMBL" id="BMBA01000001">
    <property type="protein sequence ID" value="GFZ29510.1"/>
    <property type="molecule type" value="Genomic_DNA"/>
</dbReference>
<keyword evidence="7" id="KW-0805">Transcription regulation</keyword>
<dbReference type="PANTHER" id="PTHR43280:SF28">
    <property type="entry name" value="HTH-TYPE TRANSCRIPTIONAL ACTIVATOR RHAS"/>
    <property type="match status" value="1"/>
</dbReference>
<evidence type="ECO:0000256" key="6">
    <source>
        <dbReference type="ARBA" id="ARBA00022833"/>
    </source>
</evidence>
<dbReference type="Pfam" id="PF12833">
    <property type="entry name" value="HTH_18"/>
    <property type="match status" value="1"/>
</dbReference>
<evidence type="ECO:0000256" key="8">
    <source>
        <dbReference type="ARBA" id="ARBA00023125"/>
    </source>
</evidence>
<keyword evidence="2" id="KW-0489">Methyltransferase</keyword>
<protein>
    <submittedName>
        <fullName evidence="13">AraC family transcriptional regulator</fullName>
    </submittedName>
</protein>
<gene>
    <name evidence="13" type="ORF">CSC2_00360</name>
</gene>
<dbReference type="PROSITE" id="PS00041">
    <property type="entry name" value="HTH_ARAC_FAMILY_1"/>
    <property type="match status" value="1"/>
</dbReference>
<dbReference type="InterPro" id="IPR004026">
    <property type="entry name" value="Ada_DNA_repair_Zn-bd"/>
</dbReference>
<dbReference type="PROSITE" id="PS01124">
    <property type="entry name" value="HTH_ARAC_FAMILY_2"/>
    <property type="match status" value="1"/>
</dbReference>
<keyword evidence="10" id="KW-0804">Transcription</keyword>
<evidence type="ECO:0000313" key="13">
    <source>
        <dbReference type="EMBL" id="GFZ29510.1"/>
    </source>
</evidence>
<evidence type="ECO:0000256" key="9">
    <source>
        <dbReference type="ARBA" id="ARBA00023159"/>
    </source>
</evidence>
<evidence type="ECO:0000256" key="10">
    <source>
        <dbReference type="ARBA" id="ARBA00023163"/>
    </source>
</evidence>
<name>A0ABQ1E441_9CLOT</name>
<dbReference type="SUPFAM" id="SSF46689">
    <property type="entry name" value="Homeodomain-like"/>
    <property type="match status" value="1"/>
</dbReference>
<keyword evidence="8" id="KW-0238">DNA-binding</keyword>
<dbReference type="InterPro" id="IPR018060">
    <property type="entry name" value="HTH_AraC"/>
</dbReference>
<dbReference type="Gene3D" id="1.10.10.60">
    <property type="entry name" value="Homeodomain-like"/>
    <property type="match status" value="2"/>
</dbReference>
<dbReference type="PIRSF" id="PIRSF000408">
    <property type="entry name" value="Alkyltransferas_AdaA"/>
    <property type="match status" value="1"/>
</dbReference>
<comment type="cofactor">
    <cofactor evidence="1">
        <name>Zn(2+)</name>
        <dbReference type="ChEBI" id="CHEBI:29105"/>
    </cofactor>
</comment>
<evidence type="ECO:0000256" key="1">
    <source>
        <dbReference type="ARBA" id="ARBA00001947"/>
    </source>
</evidence>
<dbReference type="SMART" id="SM00342">
    <property type="entry name" value="HTH_ARAC"/>
    <property type="match status" value="1"/>
</dbReference>
<evidence type="ECO:0000256" key="7">
    <source>
        <dbReference type="ARBA" id="ARBA00023015"/>
    </source>
</evidence>
<reference evidence="13 14" key="1">
    <citation type="journal article" date="2021" name="Int. J. Syst. Evol. Microbiol.">
        <title>Clostridium zeae sp. nov., isolated from corn silage.</title>
        <authorList>
            <person name="Kobayashi H."/>
            <person name="Tanizawa Y."/>
            <person name="Yagura M."/>
            <person name="Sakamoto M."/>
            <person name="Ohkuma M."/>
            <person name="Tohno M."/>
        </authorList>
    </citation>
    <scope>NUCLEOTIDE SEQUENCE [LARGE SCALE GENOMIC DNA]</scope>
    <source>
        <strain evidence="13 14">CSC2</strain>
    </source>
</reference>
<dbReference type="InterPro" id="IPR035451">
    <property type="entry name" value="Ada-like_dom_sf"/>
</dbReference>
<feature type="domain" description="HTH araC/xylS-type" evidence="12">
    <location>
        <begin position="83"/>
        <end position="186"/>
    </location>
</feature>
<sequence length="193" mass="22653">MKLTDKDKWNIIISCDSSYDGIFYYGVLSTKIYCKPSCKSKKPLQKNVVFFDSSDEAATYELRPCKRCRPDLIDFNPLDDILENAKNIYDTYFFNKEKLNLEIRSLGISQNQLIQLFNEKYSMTPIEYVNKLRIEKAKQLLLNSCAKDENLIISDIAMKCGFGSISTFYHFFKRYVKESPKEYRNRAVANYKK</sequence>
<organism evidence="13 14">
    <name type="scientific">Clostridium zeae</name>
    <dbReference type="NCBI Taxonomy" id="2759022"/>
    <lineage>
        <taxon>Bacteria</taxon>
        <taxon>Bacillati</taxon>
        <taxon>Bacillota</taxon>
        <taxon>Clostridia</taxon>
        <taxon>Eubacteriales</taxon>
        <taxon>Clostridiaceae</taxon>
        <taxon>Clostridium</taxon>
    </lineage>
</organism>
<dbReference type="InterPro" id="IPR009057">
    <property type="entry name" value="Homeodomain-like_sf"/>
</dbReference>
<dbReference type="Proteomes" id="UP000663802">
    <property type="component" value="Unassembled WGS sequence"/>
</dbReference>
<comment type="caution">
    <text evidence="13">The sequence shown here is derived from an EMBL/GenBank/DDBJ whole genome shotgun (WGS) entry which is preliminary data.</text>
</comment>
<evidence type="ECO:0000256" key="2">
    <source>
        <dbReference type="ARBA" id="ARBA00022603"/>
    </source>
</evidence>
<keyword evidence="4" id="KW-0479">Metal-binding</keyword>
<dbReference type="PRINTS" id="PR00032">
    <property type="entry name" value="HTHARAC"/>
</dbReference>
<accession>A0ABQ1E441</accession>
<keyword evidence="5" id="KW-0227">DNA damage</keyword>
<dbReference type="InterPro" id="IPR020449">
    <property type="entry name" value="Tscrpt_reg_AraC-type_HTH"/>
</dbReference>
<keyword evidence="14" id="KW-1185">Reference proteome</keyword>
<evidence type="ECO:0000313" key="14">
    <source>
        <dbReference type="Proteomes" id="UP000663802"/>
    </source>
</evidence>